<dbReference type="SUPFAM" id="SSF57863">
    <property type="entry name" value="ArfGap/RecO-like zinc finger"/>
    <property type="match status" value="1"/>
</dbReference>
<dbReference type="GO" id="GO:0006302">
    <property type="term" value="P:double-strand break repair"/>
    <property type="evidence" value="ECO:0007669"/>
    <property type="project" value="TreeGrafter"/>
</dbReference>
<dbReference type="Pfam" id="PF02565">
    <property type="entry name" value="RecO_C"/>
    <property type="match status" value="1"/>
</dbReference>
<evidence type="ECO:0000256" key="2">
    <source>
        <dbReference type="ARBA" id="ARBA00021310"/>
    </source>
</evidence>
<dbReference type="SUPFAM" id="SSF50249">
    <property type="entry name" value="Nucleic acid-binding proteins"/>
    <property type="match status" value="1"/>
</dbReference>
<accession>A0A921AV60</accession>
<protein>
    <recommendedName>
        <fullName evidence="2 7">DNA repair protein RecO</fullName>
    </recommendedName>
    <alternativeName>
        <fullName evidence="6 7">Recombination protein O</fullName>
    </alternativeName>
</protein>
<dbReference type="PANTHER" id="PTHR33991">
    <property type="entry name" value="DNA REPAIR PROTEIN RECO"/>
    <property type="match status" value="1"/>
</dbReference>
<dbReference type="InterPro" id="IPR003717">
    <property type="entry name" value="RecO"/>
</dbReference>
<comment type="similarity">
    <text evidence="1 7">Belongs to the RecO family.</text>
</comment>
<reference evidence="9" key="2">
    <citation type="submission" date="2021-09" db="EMBL/GenBank/DDBJ databases">
        <authorList>
            <person name="Gilroy R."/>
        </authorList>
    </citation>
    <scope>NUCLEOTIDE SEQUENCE</scope>
    <source>
        <strain evidence="9">ChiGjej2B2-19336</strain>
    </source>
</reference>
<dbReference type="GO" id="GO:0006310">
    <property type="term" value="P:DNA recombination"/>
    <property type="evidence" value="ECO:0007669"/>
    <property type="project" value="UniProtKB-UniRule"/>
</dbReference>
<dbReference type="EMBL" id="DYZA01000060">
    <property type="protein sequence ID" value="HJD96641.1"/>
    <property type="molecule type" value="Genomic_DNA"/>
</dbReference>
<evidence type="ECO:0000313" key="10">
    <source>
        <dbReference type="Proteomes" id="UP000698963"/>
    </source>
</evidence>
<dbReference type="InterPro" id="IPR022572">
    <property type="entry name" value="DNA_rep/recomb_RecO_N"/>
</dbReference>
<sequence>MQWTDDALVLRIGKFREADLWVRLLAREKGLVTAFAFGGSRSRRRFTGCLDVYNRIRASAAYSRDGRFLNLQEATLLAGPERLRRDWRRQGMAANCVCFLEAMGVPPDNAQAGYALMHGMFQLLEEEAVLSPVMPVLFRFRLAAEQGYAPELKVCARCGRALSGVEQAHFLVGEGAVCCPSCRRPGDMSLFLGQEALDVLGKVKEYSPQSWGRLDPSPEGARQAARLIDAFVRYHLGLEWANGRFKAM</sequence>
<evidence type="ECO:0000313" key="9">
    <source>
        <dbReference type="EMBL" id="HJD96641.1"/>
    </source>
</evidence>
<feature type="domain" description="DNA replication/recombination mediator RecO N-terminal" evidence="8">
    <location>
        <begin position="1"/>
        <end position="77"/>
    </location>
</feature>
<comment type="function">
    <text evidence="7">Involved in DNA repair and RecF pathway recombination.</text>
</comment>
<evidence type="ECO:0000256" key="1">
    <source>
        <dbReference type="ARBA" id="ARBA00007452"/>
    </source>
</evidence>
<gene>
    <name evidence="7 9" type="primary">recO</name>
    <name evidence="9" type="ORF">K8W16_03220</name>
</gene>
<dbReference type="Pfam" id="PF11967">
    <property type="entry name" value="RecO_N"/>
    <property type="match status" value="1"/>
</dbReference>
<proteinExistence type="inferred from homology"/>
<dbReference type="GO" id="GO:0043590">
    <property type="term" value="C:bacterial nucleoid"/>
    <property type="evidence" value="ECO:0007669"/>
    <property type="project" value="TreeGrafter"/>
</dbReference>
<evidence type="ECO:0000256" key="3">
    <source>
        <dbReference type="ARBA" id="ARBA00022763"/>
    </source>
</evidence>
<dbReference type="InterPro" id="IPR012340">
    <property type="entry name" value="NA-bd_OB-fold"/>
</dbReference>
<organism evidence="9 10">
    <name type="scientific">Mailhella massiliensis</name>
    <dbReference type="NCBI Taxonomy" id="1903261"/>
    <lineage>
        <taxon>Bacteria</taxon>
        <taxon>Pseudomonadati</taxon>
        <taxon>Thermodesulfobacteriota</taxon>
        <taxon>Desulfovibrionia</taxon>
        <taxon>Desulfovibrionales</taxon>
        <taxon>Desulfovibrionaceae</taxon>
        <taxon>Mailhella</taxon>
    </lineage>
</organism>
<comment type="caution">
    <text evidence="9">The sequence shown here is derived from an EMBL/GenBank/DDBJ whole genome shotgun (WGS) entry which is preliminary data.</text>
</comment>
<dbReference type="Proteomes" id="UP000698963">
    <property type="component" value="Unassembled WGS sequence"/>
</dbReference>
<reference evidence="9" key="1">
    <citation type="journal article" date="2021" name="PeerJ">
        <title>Extensive microbial diversity within the chicken gut microbiome revealed by metagenomics and culture.</title>
        <authorList>
            <person name="Gilroy R."/>
            <person name="Ravi A."/>
            <person name="Getino M."/>
            <person name="Pursley I."/>
            <person name="Horton D.L."/>
            <person name="Alikhan N.F."/>
            <person name="Baker D."/>
            <person name="Gharbi K."/>
            <person name="Hall N."/>
            <person name="Watson M."/>
            <person name="Adriaenssens E.M."/>
            <person name="Foster-Nyarko E."/>
            <person name="Jarju S."/>
            <person name="Secka A."/>
            <person name="Antonio M."/>
            <person name="Oren A."/>
            <person name="Chaudhuri R.R."/>
            <person name="La Ragione R."/>
            <person name="Hildebrand F."/>
            <person name="Pallen M.J."/>
        </authorList>
    </citation>
    <scope>NUCLEOTIDE SEQUENCE</scope>
    <source>
        <strain evidence="9">ChiGjej2B2-19336</strain>
    </source>
</reference>
<evidence type="ECO:0000256" key="5">
    <source>
        <dbReference type="ARBA" id="ARBA00023204"/>
    </source>
</evidence>
<evidence type="ECO:0000256" key="4">
    <source>
        <dbReference type="ARBA" id="ARBA00023172"/>
    </source>
</evidence>
<dbReference type="PANTHER" id="PTHR33991:SF1">
    <property type="entry name" value="DNA REPAIR PROTEIN RECO"/>
    <property type="match status" value="1"/>
</dbReference>
<dbReference type="Gene3D" id="1.20.1440.120">
    <property type="entry name" value="Recombination protein O, C-terminal domain"/>
    <property type="match status" value="1"/>
</dbReference>
<evidence type="ECO:0000259" key="8">
    <source>
        <dbReference type="Pfam" id="PF11967"/>
    </source>
</evidence>
<dbReference type="NCBIfam" id="TIGR00613">
    <property type="entry name" value="reco"/>
    <property type="match status" value="1"/>
</dbReference>
<dbReference type="AlphaFoldDB" id="A0A921AV60"/>
<dbReference type="Gene3D" id="2.40.50.140">
    <property type="entry name" value="Nucleic acid-binding proteins"/>
    <property type="match status" value="1"/>
</dbReference>
<keyword evidence="3 7" id="KW-0227">DNA damage</keyword>
<dbReference type="InterPro" id="IPR042242">
    <property type="entry name" value="RecO_C"/>
</dbReference>
<keyword evidence="5 7" id="KW-0234">DNA repair</keyword>
<keyword evidence="4 7" id="KW-0233">DNA recombination</keyword>
<evidence type="ECO:0000256" key="7">
    <source>
        <dbReference type="HAMAP-Rule" id="MF_00201"/>
    </source>
</evidence>
<dbReference type="RefSeq" id="WP_304121102.1">
    <property type="nucleotide sequence ID" value="NZ_DYZA01000060.1"/>
</dbReference>
<name>A0A921AV60_9BACT</name>
<evidence type="ECO:0000256" key="6">
    <source>
        <dbReference type="ARBA" id="ARBA00033409"/>
    </source>
</evidence>
<dbReference type="HAMAP" id="MF_00201">
    <property type="entry name" value="RecO"/>
    <property type="match status" value="1"/>
</dbReference>
<dbReference type="InterPro" id="IPR037278">
    <property type="entry name" value="ARFGAP/RecO"/>
</dbReference>